<gene>
    <name evidence="5" type="ORF">AM1BK_15910</name>
</gene>
<comment type="similarity">
    <text evidence="1">Belongs to the glycosyltransferase 10 family.</text>
</comment>
<evidence type="ECO:0000256" key="3">
    <source>
        <dbReference type="ARBA" id="ARBA00022679"/>
    </source>
</evidence>
<name>A0ABQ3MZF2_9BACI</name>
<dbReference type="Proteomes" id="UP000637074">
    <property type="component" value="Unassembled WGS sequence"/>
</dbReference>
<sequence length="312" mass="36161">MDYIKVKISNSFPHEPLLRQTPGSKGIWGNCQFFLNENIQECDYWIVYQGLTKEERTKCPPENVILITGEPPSLYRFKPGYLKQFNTVITCHRNINHPNVIHMEQGLPWHIGLIKGKNKNIKLSKDYDQLLAHKEYQKDKLLSVICSSKARSEGHRNRLKFVRAISDYFGNKIDVFGRGIRDIDDKWNAIADYKYHIAIENSIHTDYWTEKITDTFLGGAYPIYCGCPNLSDYFDADVFTAIDIHDVQKSIKIIEECIENNLYEKSIEKIAAAKMMVLDKYNLFAIIDDFIRSNRNAVTSEKQVIKLNPQAK</sequence>
<dbReference type="PANTHER" id="PTHR11929:SF194">
    <property type="entry name" value="ALPHA-(1,3)-FUCOSYLTRANSFERASE 10"/>
    <property type="match status" value="1"/>
</dbReference>
<keyword evidence="3" id="KW-0808">Transferase</keyword>
<organism evidence="5 6">
    <name type="scientific">Neobacillus kokaensis</name>
    <dbReference type="NCBI Taxonomy" id="2759023"/>
    <lineage>
        <taxon>Bacteria</taxon>
        <taxon>Bacillati</taxon>
        <taxon>Bacillota</taxon>
        <taxon>Bacilli</taxon>
        <taxon>Bacillales</taxon>
        <taxon>Bacillaceae</taxon>
        <taxon>Neobacillus</taxon>
    </lineage>
</organism>
<dbReference type="Gene3D" id="3.40.50.11660">
    <property type="entry name" value="Glycosyl transferase family 10, C-terminal domain"/>
    <property type="match status" value="1"/>
</dbReference>
<proteinExistence type="inferred from homology"/>
<dbReference type="InterPro" id="IPR055270">
    <property type="entry name" value="Glyco_tran_10_C"/>
</dbReference>
<dbReference type="EMBL" id="BNDS01000005">
    <property type="protein sequence ID" value="GHH98048.1"/>
    <property type="molecule type" value="Genomic_DNA"/>
</dbReference>
<dbReference type="PANTHER" id="PTHR11929">
    <property type="entry name" value="ALPHA- 1,3 -FUCOSYLTRANSFERASE"/>
    <property type="match status" value="1"/>
</dbReference>
<protein>
    <recommendedName>
        <fullName evidence="4">Fucosyltransferase C-terminal domain-containing protein</fullName>
    </recommendedName>
</protein>
<keyword evidence="6" id="KW-1185">Reference proteome</keyword>
<evidence type="ECO:0000313" key="5">
    <source>
        <dbReference type="EMBL" id="GHH98048.1"/>
    </source>
</evidence>
<accession>A0ABQ3MZF2</accession>
<dbReference type="Pfam" id="PF00852">
    <property type="entry name" value="Glyco_transf_10"/>
    <property type="match status" value="1"/>
</dbReference>
<dbReference type="RefSeq" id="WP_223282622.1">
    <property type="nucleotide sequence ID" value="NZ_BNDS01000005.1"/>
</dbReference>
<evidence type="ECO:0000256" key="1">
    <source>
        <dbReference type="ARBA" id="ARBA00008919"/>
    </source>
</evidence>
<evidence type="ECO:0000313" key="6">
    <source>
        <dbReference type="Proteomes" id="UP000637074"/>
    </source>
</evidence>
<dbReference type="InterPro" id="IPR001503">
    <property type="entry name" value="Glyco_trans_10"/>
</dbReference>
<comment type="caution">
    <text evidence="5">The sequence shown here is derived from an EMBL/GenBank/DDBJ whole genome shotgun (WGS) entry which is preliminary data.</text>
</comment>
<feature type="domain" description="Fucosyltransferase C-terminal" evidence="4">
    <location>
        <begin position="138"/>
        <end position="243"/>
    </location>
</feature>
<evidence type="ECO:0000259" key="4">
    <source>
        <dbReference type="Pfam" id="PF00852"/>
    </source>
</evidence>
<reference evidence="5 6" key="1">
    <citation type="journal article" date="2022" name="Int. J. Syst. Evol. Microbiol.">
        <title>Neobacillus kokaensis sp. nov., isolated from soil.</title>
        <authorList>
            <person name="Yuki K."/>
            <person name="Matsubara H."/>
            <person name="Yamaguchi S."/>
        </authorList>
    </citation>
    <scope>NUCLEOTIDE SEQUENCE [LARGE SCALE GENOMIC DNA]</scope>
    <source>
        <strain evidence="5 6">LOB 377</strain>
    </source>
</reference>
<dbReference type="InterPro" id="IPR038577">
    <property type="entry name" value="GT10-like_C_sf"/>
</dbReference>
<evidence type="ECO:0000256" key="2">
    <source>
        <dbReference type="ARBA" id="ARBA00022676"/>
    </source>
</evidence>
<keyword evidence="2" id="KW-0328">Glycosyltransferase</keyword>
<dbReference type="SUPFAM" id="SSF53756">
    <property type="entry name" value="UDP-Glycosyltransferase/glycogen phosphorylase"/>
    <property type="match status" value="1"/>
</dbReference>